<feature type="non-terminal residue" evidence="2">
    <location>
        <position position="99"/>
    </location>
</feature>
<evidence type="ECO:0000259" key="1">
    <source>
        <dbReference type="Pfam" id="PF07733"/>
    </source>
</evidence>
<accession>A0ABX1DGW8</accession>
<proteinExistence type="predicted"/>
<organism evidence="2 3">
    <name type="scientific">Tamlana crocina</name>
    <dbReference type="NCBI Taxonomy" id="393006"/>
    <lineage>
        <taxon>Bacteria</taxon>
        <taxon>Pseudomonadati</taxon>
        <taxon>Bacteroidota</taxon>
        <taxon>Flavobacteriia</taxon>
        <taxon>Flavobacteriales</taxon>
        <taxon>Flavobacteriaceae</taxon>
        <taxon>Tamlana</taxon>
    </lineage>
</organism>
<feature type="domain" description="Bacterial DNA polymerase III alpha subunit NTPase" evidence="1">
    <location>
        <begin position="2"/>
        <end position="92"/>
    </location>
</feature>
<sequence>TDYIFRRYEHTALLATYITFKRRAVIRELGKVFGLPKTEIDKLSSGYFDPKSLDEMEKLVFRYSSLIAGFPNYLSVHSGGIAILQEPIHQYAGTFLPPK</sequence>
<comment type="caution">
    <text evidence="2">The sequence shown here is derived from an EMBL/GenBank/DDBJ whole genome shotgun (WGS) entry which is preliminary data.</text>
</comment>
<feature type="non-terminal residue" evidence="2">
    <location>
        <position position="1"/>
    </location>
</feature>
<protein>
    <submittedName>
        <fullName evidence="2">DNA polymerase III subunit alpha</fullName>
    </submittedName>
</protein>
<name>A0ABX1DGW8_9FLAO</name>
<evidence type="ECO:0000313" key="2">
    <source>
        <dbReference type="EMBL" id="NJX17558.1"/>
    </source>
</evidence>
<dbReference type="Pfam" id="PF07733">
    <property type="entry name" value="DNA_pol3_alpha"/>
    <property type="match status" value="1"/>
</dbReference>
<dbReference type="EMBL" id="JAAVJS010000779">
    <property type="protein sequence ID" value="NJX17558.1"/>
    <property type="molecule type" value="Genomic_DNA"/>
</dbReference>
<dbReference type="InterPro" id="IPR011708">
    <property type="entry name" value="DNA_pol3_alpha_NTPase_dom"/>
</dbReference>
<keyword evidence="3" id="KW-1185">Reference proteome</keyword>
<gene>
    <name evidence="2" type="ORF">HC176_18985</name>
</gene>
<reference evidence="2 3" key="1">
    <citation type="submission" date="2020-03" db="EMBL/GenBank/DDBJ databases">
        <title>Tamlana sp. nov, isolated from XXX.</title>
        <authorList>
            <person name="Cao W.R."/>
        </authorList>
    </citation>
    <scope>NUCLEOTIDE SEQUENCE [LARGE SCALE GENOMIC DNA]</scope>
    <source>
        <strain evidence="2 3">HST1-43</strain>
    </source>
</reference>
<evidence type="ECO:0000313" key="3">
    <source>
        <dbReference type="Proteomes" id="UP000760545"/>
    </source>
</evidence>
<dbReference type="Proteomes" id="UP000760545">
    <property type="component" value="Unassembled WGS sequence"/>
</dbReference>